<evidence type="ECO:0000313" key="6">
    <source>
        <dbReference type="Proteomes" id="UP000054097"/>
    </source>
</evidence>
<dbReference type="AlphaFoldDB" id="A0A0C3BN89"/>
<keyword evidence="2" id="KW-0812">Transmembrane</keyword>
<feature type="region of interest" description="Disordered" evidence="1">
    <location>
        <begin position="1"/>
        <end position="39"/>
    </location>
</feature>
<evidence type="ECO:0000313" key="5">
    <source>
        <dbReference type="EMBL" id="KIM33569.1"/>
    </source>
</evidence>
<dbReference type="SUPFAM" id="SSF47672">
    <property type="entry name" value="Transferrin receptor-like dimerisation domain"/>
    <property type="match status" value="1"/>
</dbReference>
<dbReference type="Proteomes" id="UP000054097">
    <property type="component" value="Unassembled WGS sequence"/>
</dbReference>
<gene>
    <name evidence="5" type="ORF">M408DRAFT_326261</name>
</gene>
<dbReference type="Gene3D" id="3.50.30.30">
    <property type="match status" value="1"/>
</dbReference>
<feature type="domain" description="Transferrin receptor-like dimerisation" evidence="4">
    <location>
        <begin position="578"/>
        <end position="661"/>
    </location>
</feature>
<keyword evidence="2" id="KW-0472">Membrane</keyword>
<dbReference type="PANTHER" id="PTHR10404:SF46">
    <property type="entry name" value="VACUOLAR PROTEIN SORTING-ASSOCIATED PROTEIN 70"/>
    <property type="match status" value="1"/>
</dbReference>
<dbReference type="InterPro" id="IPR007365">
    <property type="entry name" value="TFR-like_dimer_dom"/>
</dbReference>
<proteinExistence type="predicted"/>
<dbReference type="SUPFAM" id="SSF53187">
    <property type="entry name" value="Zn-dependent exopeptidases"/>
    <property type="match status" value="1"/>
</dbReference>
<evidence type="ECO:0008006" key="7">
    <source>
        <dbReference type="Google" id="ProtNLM"/>
    </source>
</evidence>
<dbReference type="PANTHER" id="PTHR10404">
    <property type="entry name" value="N-ACETYLATED-ALPHA-LINKED ACIDIC DIPEPTIDASE"/>
    <property type="match status" value="1"/>
</dbReference>
<feature type="region of interest" description="Disordered" evidence="1">
    <location>
        <begin position="69"/>
        <end position="94"/>
    </location>
</feature>
<dbReference type="SUPFAM" id="SSF52025">
    <property type="entry name" value="PA domain"/>
    <property type="match status" value="1"/>
</dbReference>
<feature type="transmembrane region" description="Helical" evidence="2">
    <location>
        <begin position="44"/>
        <end position="62"/>
    </location>
</feature>
<organism evidence="5 6">
    <name type="scientific">Serendipita vermifera MAFF 305830</name>
    <dbReference type="NCBI Taxonomy" id="933852"/>
    <lineage>
        <taxon>Eukaryota</taxon>
        <taxon>Fungi</taxon>
        <taxon>Dikarya</taxon>
        <taxon>Basidiomycota</taxon>
        <taxon>Agaricomycotina</taxon>
        <taxon>Agaricomycetes</taxon>
        <taxon>Sebacinales</taxon>
        <taxon>Serendipitaceae</taxon>
        <taxon>Serendipita</taxon>
    </lineage>
</organism>
<dbReference type="InterPro" id="IPR046450">
    <property type="entry name" value="PA_dom_sf"/>
</dbReference>
<dbReference type="InterPro" id="IPR039373">
    <property type="entry name" value="Peptidase_M28B"/>
</dbReference>
<dbReference type="GO" id="GO:0004180">
    <property type="term" value="F:carboxypeptidase activity"/>
    <property type="evidence" value="ECO:0007669"/>
    <property type="project" value="TreeGrafter"/>
</dbReference>
<dbReference type="InterPro" id="IPR036757">
    <property type="entry name" value="TFR-like_dimer_dom_sf"/>
</dbReference>
<dbReference type="Gene3D" id="1.20.930.40">
    <property type="entry name" value="Transferrin receptor-like, dimerisation domain"/>
    <property type="match status" value="1"/>
</dbReference>
<evidence type="ECO:0000259" key="3">
    <source>
        <dbReference type="Pfam" id="PF02225"/>
    </source>
</evidence>
<name>A0A0C3BN89_SERVB</name>
<evidence type="ECO:0000256" key="1">
    <source>
        <dbReference type="SAM" id="MobiDB-lite"/>
    </source>
</evidence>
<keyword evidence="6" id="KW-1185">Reference proteome</keyword>
<dbReference type="Pfam" id="PF02225">
    <property type="entry name" value="PA"/>
    <property type="match status" value="1"/>
</dbReference>
<dbReference type="CDD" id="cd02121">
    <property type="entry name" value="PA_GCPII_like"/>
    <property type="match status" value="1"/>
</dbReference>
<reference evidence="5 6" key="1">
    <citation type="submission" date="2014-04" db="EMBL/GenBank/DDBJ databases">
        <authorList>
            <consortium name="DOE Joint Genome Institute"/>
            <person name="Kuo A."/>
            <person name="Zuccaro A."/>
            <person name="Kohler A."/>
            <person name="Nagy L.G."/>
            <person name="Floudas D."/>
            <person name="Copeland A."/>
            <person name="Barry K.W."/>
            <person name="Cichocki N."/>
            <person name="Veneault-Fourrey C."/>
            <person name="LaButti K."/>
            <person name="Lindquist E.A."/>
            <person name="Lipzen A."/>
            <person name="Lundell T."/>
            <person name="Morin E."/>
            <person name="Murat C."/>
            <person name="Sun H."/>
            <person name="Tunlid A."/>
            <person name="Henrissat B."/>
            <person name="Grigoriev I.V."/>
            <person name="Hibbett D.S."/>
            <person name="Martin F."/>
            <person name="Nordberg H.P."/>
            <person name="Cantor M.N."/>
            <person name="Hua S.X."/>
        </authorList>
    </citation>
    <scope>NUCLEOTIDE SEQUENCE [LARGE SCALE GENOMIC DNA]</scope>
    <source>
        <strain evidence="5 6">MAFF 305830</strain>
    </source>
</reference>
<dbReference type="Pfam" id="PF04253">
    <property type="entry name" value="TFR_dimer"/>
    <property type="match status" value="1"/>
</dbReference>
<protein>
    <recommendedName>
        <fullName evidence="7">PA domain-containing protein</fullName>
    </recommendedName>
</protein>
<evidence type="ECO:0000256" key="2">
    <source>
        <dbReference type="SAM" id="Phobius"/>
    </source>
</evidence>
<evidence type="ECO:0000259" key="4">
    <source>
        <dbReference type="Pfam" id="PF04253"/>
    </source>
</evidence>
<dbReference type="HOGENOM" id="CLU_005688_2_1_1"/>
<accession>A0A0C3BN89</accession>
<dbReference type="STRING" id="933852.A0A0C3BN89"/>
<dbReference type="EMBL" id="KN824278">
    <property type="protein sequence ID" value="KIM33569.1"/>
    <property type="molecule type" value="Genomic_DNA"/>
</dbReference>
<keyword evidence="2" id="KW-1133">Transmembrane helix</keyword>
<reference evidence="6" key="2">
    <citation type="submission" date="2015-01" db="EMBL/GenBank/DDBJ databases">
        <title>Evolutionary Origins and Diversification of the Mycorrhizal Mutualists.</title>
        <authorList>
            <consortium name="DOE Joint Genome Institute"/>
            <consortium name="Mycorrhizal Genomics Consortium"/>
            <person name="Kohler A."/>
            <person name="Kuo A."/>
            <person name="Nagy L.G."/>
            <person name="Floudas D."/>
            <person name="Copeland A."/>
            <person name="Barry K.W."/>
            <person name="Cichocki N."/>
            <person name="Veneault-Fourrey C."/>
            <person name="LaButti K."/>
            <person name="Lindquist E.A."/>
            <person name="Lipzen A."/>
            <person name="Lundell T."/>
            <person name="Morin E."/>
            <person name="Murat C."/>
            <person name="Riley R."/>
            <person name="Ohm R."/>
            <person name="Sun H."/>
            <person name="Tunlid A."/>
            <person name="Henrissat B."/>
            <person name="Grigoriev I.V."/>
            <person name="Hibbett D.S."/>
            <person name="Martin F."/>
        </authorList>
    </citation>
    <scope>NUCLEOTIDE SEQUENCE [LARGE SCALE GENOMIC DNA]</scope>
    <source>
        <strain evidence="6">MAFF 305830</strain>
    </source>
</reference>
<sequence length="665" mass="73638">MIITSPDKSQDPPTPVQPLPTEVVLPGPPPSAPKPSKKIRRRPIRIAAYAFILLSLAFVVHWRHDRGRPHPRPPKVSFLSSHPPFPPPEKQSRFAPSRLPHVEKTFMSVPNNDSALAASRRFASKPHLAGSEQDLATARMFLDLFQTELGIAKPEDEPFFDAGSRQSQRAIRGTTTFPRRITRPVAWIDTYYPVLNTGVEQKLEILNEEDGSVEWEATLAEDGDEADPDASKYKTSIPTWHGLSKGGDVTGPLVYVKYGRKTDFDELVASGVDLTGTIALVRYGFVFRGLKVKAAQEAGCVGILMYNDPHDDGTVTEELGYAHWPHGPARNPTSVQRGSVQFISSYPGDPTTPGYPAYKNATRVEATSRPSIPSLPISRNNGLKLLELIGDNVKSSKSVRLVNKVDDRVIPIYNTMAVIPGIVAEQAVIVGNHRDGMLRRVASPFVLAVCLRVNKLATETSIEVDTSRLHSALHVLLQTSLNLDAVRAEVTRDLEKDAKHQEKLYKVQAFKEWVSCKLGLNRPGGRRDGKHHWLDPETRHQLEAYLLAPEHVPAMAIDQSPMDITDPHPHGGHDDAPHSMMRVREISIRLARFERGFLSESGIKDREWYRHLGVAPGKWKGYGATPFPALSEAIQLDRNATLAKAEVGRLVEVVEALISTLTLTL</sequence>
<dbReference type="OrthoDB" id="5841748at2759"/>
<dbReference type="InterPro" id="IPR003137">
    <property type="entry name" value="PA_domain"/>
</dbReference>
<feature type="domain" description="PA" evidence="3">
    <location>
        <begin position="249"/>
        <end position="318"/>
    </location>
</feature>